<sequence length="192" mass="20967">MNAAQPKDVNYPEKGATYPREDGAARIRLPEGYAHLRVAVPIGRGRDALRAAGEAVTTFRMHRSSGTVIRAEATRAAPGVAVEVGLGAGPLVLRVPCRVVWTVADEDRIGFGYGTRDGHPECGEEAFLVERRADDSVWFTVTAFSRPAVWFTRLAGPLVPVLQRSYARYLGRTLRRLVRRAVESSHGSSITP</sequence>
<dbReference type="Proteomes" id="UP000192726">
    <property type="component" value="Chromosome"/>
</dbReference>
<evidence type="ECO:0000313" key="3">
    <source>
        <dbReference type="Proteomes" id="UP000192726"/>
    </source>
</evidence>
<accession>A0A1V0U137</accession>
<dbReference type="AlphaFoldDB" id="A0A1V0U137"/>
<evidence type="ECO:0000259" key="1">
    <source>
        <dbReference type="Pfam" id="PF09348"/>
    </source>
</evidence>
<feature type="domain" description="DUF1990" evidence="1">
    <location>
        <begin position="11"/>
        <end position="172"/>
    </location>
</feature>
<dbReference type="PIRSF" id="PIRSF010260">
    <property type="entry name" value="UCP010260"/>
    <property type="match status" value="1"/>
</dbReference>
<dbReference type="EMBL" id="CP020569">
    <property type="protein sequence ID" value="ARF58652.1"/>
    <property type="molecule type" value="Genomic_DNA"/>
</dbReference>
<dbReference type="PANTHER" id="PTHR34202">
    <property type="entry name" value="UPF0548 PROTEIN"/>
    <property type="match status" value="1"/>
</dbReference>
<proteinExistence type="predicted"/>
<dbReference type="STRING" id="553510.B1H19_34700"/>
<name>A0A1V0U137_9ACTN</name>
<dbReference type="InterPro" id="IPR014457">
    <property type="entry name" value="UCP010260"/>
</dbReference>
<dbReference type="PANTHER" id="PTHR34202:SF1">
    <property type="entry name" value="UPF0548 PROTEIN"/>
    <property type="match status" value="1"/>
</dbReference>
<dbReference type="Pfam" id="PF09348">
    <property type="entry name" value="DUF1990"/>
    <property type="match status" value="1"/>
</dbReference>
<protein>
    <recommendedName>
        <fullName evidence="1">DUF1990 domain-containing protein</fullName>
    </recommendedName>
</protein>
<gene>
    <name evidence="2" type="ORF">B1H19_34700</name>
</gene>
<organism evidence="2 3">
    <name type="scientific">Streptomyces gilvosporeus</name>
    <dbReference type="NCBI Taxonomy" id="553510"/>
    <lineage>
        <taxon>Bacteria</taxon>
        <taxon>Bacillati</taxon>
        <taxon>Actinomycetota</taxon>
        <taxon>Actinomycetes</taxon>
        <taxon>Kitasatosporales</taxon>
        <taxon>Streptomycetaceae</taxon>
        <taxon>Streptomyces</taxon>
    </lineage>
</organism>
<dbReference type="KEGG" id="sgv:B1H19_34700"/>
<reference evidence="2 3" key="1">
    <citation type="submission" date="2017-04" db="EMBL/GenBank/DDBJ databases">
        <title>Complete Genome Sequence of Streptomyces gilvosporeus F607, a Capable Producer of Natamycin.</title>
        <authorList>
            <person name="Zong G."/>
            <person name="Zhong C."/>
            <person name="Fu J."/>
            <person name="Qin R."/>
            <person name="Cao G."/>
        </authorList>
    </citation>
    <scope>NUCLEOTIDE SEQUENCE [LARGE SCALE GENOMIC DNA]</scope>
    <source>
        <strain evidence="2 3">F607</strain>
    </source>
</reference>
<dbReference type="InterPro" id="IPR018960">
    <property type="entry name" value="DUF1990"/>
</dbReference>
<keyword evidence="3" id="KW-1185">Reference proteome</keyword>
<evidence type="ECO:0000313" key="2">
    <source>
        <dbReference type="EMBL" id="ARF58652.1"/>
    </source>
</evidence>
<dbReference type="RefSeq" id="WP_083108846.1">
    <property type="nucleotide sequence ID" value="NZ_CP020569.1"/>
</dbReference>
<dbReference type="OrthoDB" id="120660at2"/>